<dbReference type="AlphaFoldDB" id="A0A913YPF7"/>
<sequence length="143" mass="16812">MECEGIKRSLEKLKKLKIKVHVLVTDRHLMIAKYIRENWATIKHFFDVWHVAKGLKKKLTVLGNKKGNELVHVWIKSITNHLYWVADSSNGDDGDLALAKWESLAGHLQNRHARHPNKLYRKCTHPKVKRKWFKPGVHYVYSL</sequence>
<accession>A0A913YPF7</accession>
<reference evidence="1" key="1">
    <citation type="submission" date="2022-11" db="UniProtKB">
        <authorList>
            <consortium name="EnsemblMetazoa"/>
        </authorList>
    </citation>
    <scope>IDENTIFICATION</scope>
</reference>
<organism evidence="1 2">
    <name type="scientific">Exaiptasia diaphana</name>
    <name type="common">Tropical sea anemone</name>
    <name type="synonym">Aiptasia pulchella</name>
    <dbReference type="NCBI Taxonomy" id="2652724"/>
    <lineage>
        <taxon>Eukaryota</taxon>
        <taxon>Metazoa</taxon>
        <taxon>Cnidaria</taxon>
        <taxon>Anthozoa</taxon>
        <taxon>Hexacorallia</taxon>
        <taxon>Actiniaria</taxon>
        <taxon>Aiptasiidae</taxon>
        <taxon>Exaiptasia</taxon>
    </lineage>
</organism>
<dbReference type="Proteomes" id="UP000887567">
    <property type="component" value="Unplaced"/>
</dbReference>
<protein>
    <recommendedName>
        <fullName evidence="3">Transposase</fullName>
    </recommendedName>
</protein>
<dbReference type="OrthoDB" id="5973657at2759"/>
<dbReference type="KEGG" id="epa:114575539"/>
<dbReference type="PANTHER" id="PTHR31751">
    <property type="entry name" value="SI:CH211-108C17.2-RELATED-RELATED"/>
    <property type="match status" value="1"/>
</dbReference>
<dbReference type="RefSeq" id="XP_028516392.1">
    <property type="nucleotide sequence ID" value="XM_028660591.1"/>
</dbReference>
<name>A0A913YPF7_EXADI</name>
<proteinExistence type="predicted"/>
<keyword evidence="2" id="KW-1185">Reference proteome</keyword>
<dbReference type="EnsemblMetazoa" id="XM_028660591.1">
    <property type="protein sequence ID" value="XP_028516392.1"/>
    <property type="gene ID" value="LOC114575539"/>
</dbReference>
<evidence type="ECO:0000313" key="1">
    <source>
        <dbReference type="EnsemblMetazoa" id="XP_028516392.1"/>
    </source>
</evidence>
<dbReference type="PANTHER" id="PTHR31751:SF42">
    <property type="entry name" value="PROTEIN CBG10204"/>
    <property type="match status" value="1"/>
</dbReference>
<evidence type="ECO:0008006" key="3">
    <source>
        <dbReference type="Google" id="ProtNLM"/>
    </source>
</evidence>
<evidence type="ECO:0000313" key="2">
    <source>
        <dbReference type="Proteomes" id="UP000887567"/>
    </source>
</evidence>
<dbReference type="GeneID" id="114575539"/>
<dbReference type="OMA" id="IRENWAT"/>